<dbReference type="GO" id="GO:0055037">
    <property type="term" value="C:recycling endosome"/>
    <property type="evidence" value="ECO:0007669"/>
    <property type="project" value="TreeGrafter"/>
</dbReference>
<dbReference type="InterPro" id="IPR026757">
    <property type="entry name" value="ENTR1"/>
</dbReference>
<feature type="region of interest" description="Disordered" evidence="4">
    <location>
        <begin position="1"/>
        <end position="244"/>
    </location>
</feature>
<dbReference type="PANTHER" id="PTHR31259">
    <property type="entry name" value="ENDOSOME-ASSOCIATED TRAFFICKING REGULATOR 1"/>
    <property type="match status" value="1"/>
</dbReference>
<keyword evidence="3" id="KW-0175">Coiled coil</keyword>
<keyword evidence="6" id="KW-1185">Reference proteome</keyword>
<feature type="compositionally biased region" description="Low complexity" evidence="4">
    <location>
        <begin position="210"/>
        <end position="230"/>
    </location>
</feature>
<evidence type="ECO:0000313" key="5">
    <source>
        <dbReference type="EMBL" id="CAD7080422.1"/>
    </source>
</evidence>
<dbReference type="Proteomes" id="UP000594454">
    <property type="component" value="Chromosome 2"/>
</dbReference>
<dbReference type="GO" id="GO:0005813">
    <property type="term" value="C:centrosome"/>
    <property type="evidence" value="ECO:0007669"/>
    <property type="project" value="TreeGrafter"/>
</dbReference>
<feature type="compositionally biased region" description="Low complexity" evidence="4">
    <location>
        <begin position="138"/>
        <end position="148"/>
    </location>
</feature>
<dbReference type="OrthoDB" id="6499155at2759"/>
<dbReference type="PANTHER" id="PTHR31259:SF3">
    <property type="entry name" value="ENDOSOME-ASSOCIATED-TRAFFICKING REGULATOR 1"/>
    <property type="match status" value="1"/>
</dbReference>
<feature type="compositionally biased region" description="Low complexity" evidence="4">
    <location>
        <begin position="21"/>
        <end position="33"/>
    </location>
</feature>
<feature type="compositionally biased region" description="Polar residues" evidence="4">
    <location>
        <begin position="34"/>
        <end position="51"/>
    </location>
</feature>
<dbReference type="EMBL" id="LR899010">
    <property type="protein sequence ID" value="CAD7080422.1"/>
    <property type="molecule type" value="Genomic_DNA"/>
</dbReference>
<feature type="compositionally biased region" description="Low complexity" evidence="4">
    <location>
        <begin position="175"/>
        <end position="196"/>
    </location>
</feature>
<feature type="compositionally biased region" description="Polar residues" evidence="4">
    <location>
        <begin position="66"/>
        <end position="78"/>
    </location>
</feature>
<feature type="region of interest" description="Disordered" evidence="4">
    <location>
        <begin position="345"/>
        <end position="378"/>
    </location>
</feature>
<dbReference type="FunCoup" id="A0A7R8UI34">
    <property type="interactions" value="5"/>
</dbReference>
<evidence type="ECO:0000256" key="1">
    <source>
        <dbReference type="ARBA" id="ARBA00007791"/>
    </source>
</evidence>
<proteinExistence type="inferred from homology"/>
<organism evidence="5 6">
    <name type="scientific">Hermetia illucens</name>
    <name type="common">Black soldier fly</name>
    <dbReference type="NCBI Taxonomy" id="343691"/>
    <lineage>
        <taxon>Eukaryota</taxon>
        <taxon>Metazoa</taxon>
        <taxon>Ecdysozoa</taxon>
        <taxon>Arthropoda</taxon>
        <taxon>Hexapoda</taxon>
        <taxon>Insecta</taxon>
        <taxon>Pterygota</taxon>
        <taxon>Neoptera</taxon>
        <taxon>Endopterygota</taxon>
        <taxon>Diptera</taxon>
        <taxon>Brachycera</taxon>
        <taxon>Stratiomyomorpha</taxon>
        <taxon>Stratiomyidae</taxon>
        <taxon>Hermetiinae</taxon>
        <taxon>Hermetia</taxon>
    </lineage>
</organism>
<accession>A0A7R8UI34</accession>
<evidence type="ECO:0000256" key="4">
    <source>
        <dbReference type="SAM" id="MobiDB-lite"/>
    </source>
</evidence>
<dbReference type="GO" id="GO:0032465">
    <property type="term" value="P:regulation of cytokinesis"/>
    <property type="evidence" value="ECO:0007669"/>
    <property type="project" value="TreeGrafter"/>
</dbReference>
<dbReference type="GO" id="GO:0045724">
    <property type="term" value="P:positive regulation of cilium assembly"/>
    <property type="evidence" value="ECO:0007669"/>
    <property type="project" value="TreeGrafter"/>
</dbReference>
<dbReference type="AlphaFoldDB" id="A0A7R8UI34"/>
<comment type="similarity">
    <text evidence="1">Belongs to the ENTR1 family.</text>
</comment>
<evidence type="ECO:0000256" key="2">
    <source>
        <dbReference type="ARBA" id="ARBA00016007"/>
    </source>
</evidence>
<dbReference type="GO" id="GO:0030496">
    <property type="term" value="C:midbody"/>
    <property type="evidence" value="ECO:0007669"/>
    <property type="project" value="TreeGrafter"/>
</dbReference>
<dbReference type="GO" id="GO:0005769">
    <property type="term" value="C:early endosome"/>
    <property type="evidence" value="ECO:0007669"/>
    <property type="project" value="TreeGrafter"/>
</dbReference>
<dbReference type="InParanoid" id="A0A7R8UI34"/>
<gene>
    <name evidence="5" type="ORF">HERILL_LOCUS3576</name>
</gene>
<feature type="compositionally biased region" description="Polar residues" evidence="4">
    <location>
        <begin position="149"/>
        <end position="162"/>
    </location>
</feature>
<feature type="compositionally biased region" description="Polar residues" evidence="4">
    <location>
        <begin position="127"/>
        <end position="137"/>
    </location>
</feature>
<evidence type="ECO:0000256" key="3">
    <source>
        <dbReference type="ARBA" id="ARBA00023054"/>
    </source>
</evidence>
<sequence>MASDDDSVLRNHYNNNETVVPSSAPAPAAAASSTITAGPSMSATSNLSSRYPGTGFTVGGGESRSPRSANTDGYTPETQPRREENPFSFKHFLNRDTSTTTASSTASSLGSSSNSNLHNNSNVSVTANAPHSNEQFKNSPNNNSNPINGDNTECTGTLSSSMPDAVPTIVSSTATSNVTPTLPTATTTSSSYQSSTGARPKVPQSILGGQQSQAPLQSSSVSASSISSLVGEGPKMKRSPRFSSFDSQASLAEFAGNTANNAGGANLKANECLTGTGLCNENPGNSMNNFFPNGADFARQQYVHRSFSNYDMDGAQSVSPHRNRISPPGGLSSSNMFHPNHLNLNSAAGRHPGGRQSSKNHQQPIGSHMHPNRPGAEYSAALPDFVQDHWIDQWYCSLDMNINSPPNSPISPVDFVEDLHSIAANPADICQTLPDFLSDGPIIHSAGRLADVAAGLPGLDSPEENSPSLQLSRLRLENERLRRELDESRLALAEQTRRAGELERRLEQERSNESAYSASLAQSMEQVEETLDQSKKRAVAAQNQVSKLKQQVKQLTAEVDTLRRENESLREDGAVGGDRVTRRPSRTQQLSRDLRRAASTAENNLRQLLTGVENLRLMAATIENMDRLDCGDASNQANPIINEEYLSDSDVDFDDFTGPAL</sequence>
<name>A0A7R8UI34_HERIL</name>
<reference evidence="5 6" key="1">
    <citation type="submission" date="2020-11" db="EMBL/GenBank/DDBJ databases">
        <authorList>
            <person name="Wallbank WR R."/>
            <person name="Pardo Diaz C."/>
            <person name="Kozak K."/>
            <person name="Martin S."/>
            <person name="Jiggins C."/>
            <person name="Moest M."/>
            <person name="Warren A I."/>
            <person name="Generalovic N T."/>
            <person name="Byers J.R.P. K."/>
            <person name="Montejo-Kovacevich G."/>
            <person name="Yen C E."/>
        </authorList>
    </citation>
    <scope>NUCLEOTIDE SEQUENCE [LARGE SCALE GENOMIC DNA]</scope>
</reference>
<dbReference type="GO" id="GO:0036064">
    <property type="term" value="C:ciliary basal body"/>
    <property type="evidence" value="ECO:0007669"/>
    <property type="project" value="TreeGrafter"/>
</dbReference>
<feature type="compositionally biased region" description="Low complexity" evidence="4">
    <location>
        <begin position="97"/>
        <end position="126"/>
    </location>
</feature>
<feature type="region of interest" description="Disordered" evidence="4">
    <location>
        <begin position="570"/>
        <end position="590"/>
    </location>
</feature>
<evidence type="ECO:0000313" key="6">
    <source>
        <dbReference type="Proteomes" id="UP000594454"/>
    </source>
</evidence>
<feature type="region of interest" description="Disordered" evidence="4">
    <location>
        <begin position="496"/>
        <end position="521"/>
    </location>
</feature>
<dbReference type="OMA" id="YSSYDMP"/>
<protein>
    <recommendedName>
        <fullName evidence="2">Endosome-associated-trafficking regulator 1</fullName>
    </recommendedName>
</protein>
<dbReference type="GO" id="GO:1903566">
    <property type="term" value="P:positive regulation of protein localization to cilium"/>
    <property type="evidence" value="ECO:0007669"/>
    <property type="project" value="TreeGrafter"/>
</dbReference>
<feature type="compositionally biased region" description="Basic and acidic residues" evidence="4">
    <location>
        <begin position="496"/>
        <end position="512"/>
    </location>
</feature>
<feature type="compositionally biased region" description="Polar residues" evidence="4">
    <location>
        <begin position="355"/>
        <end position="365"/>
    </location>
</feature>